<evidence type="ECO:0008006" key="3">
    <source>
        <dbReference type="Google" id="ProtNLM"/>
    </source>
</evidence>
<sequence>MSVASSTPGTGGFLKFNNGPPKIFMTDSTPHPPEKVLLSWKEEGYDVTYFQYDPAAQSAYIRTIQNLNSDLKLGEHYALIAYGAAASVVLKTAMKPLNKCCAIVAFYPPVLPRVTVKYPESTNPQVHIASKSQTSPHPEMVDWKLYRYDHCATGFADPNSKAYSEVEANLAWSRALACVRKGFKSEIDLEPVVQSFWAAKYEDDVPERASMSAIKSMTQNSPHVTILPTLQGGMGRKRLAEFYREFFVPSLVEDFKIRLVSRTMGVERIVDEMVVSFTHSDEVDWILPGVQPTDKFVEIAMVSVVAVRGGKLVSEHMYWDQASVLVQVGLLDPKLVPKKFKNEGTKQLPVAGAEATKQLVDPQQGNYNKLLQLHGLFQGINGN</sequence>
<organism evidence="1 2">
    <name type="scientific">Didymella exigua CBS 183.55</name>
    <dbReference type="NCBI Taxonomy" id="1150837"/>
    <lineage>
        <taxon>Eukaryota</taxon>
        <taxon>Fungi</taxon>
        <taxon>Dikarya</taxon>
        <taxon>Ascomycota</taxon>
        <taxon>Pezizomycotina</taxon>
        <taxon>Dothideomycetes</taxon>
        <taxon>Pleosporomycetidae</taxon>
        <taxon>Pleosporales</taxon>
        <taxon>Pleosporineae</taxon>
        <taxon>Didymellaceae</taxon>
        <taxon>Didymella</taxon>
    </lineage>
</organism>
<protein>
    <recommendedName>
        <fullName evidence="3">NTF2-like protein</fullName>
    </recommendedName>
</protein>
<dbReference type="Gene3D" id="3.10.450.50">
    <property type="match status" value="1"/>
</dbReference>
<dbReference type="GeneID" id="54356442"/>
<dbReference type="InterPro" id="IPR032710">
    <property type="entry name" value="NTF2-like_dom_sf"/>
</dbReference>
<dbReference type="Proteomes" id="UP000800082">
    <property type="component" value="Unassembled WGS sequence"/>
</dbReference>
<dbReference type="PANTHER" id="PTHR38436:SF3">
    <property type="entry name" value="CARBOXYMETHYLENEBUTENOLIDASE-RELATED"/>
    <property type="match status" value="1"/>
</dbReference>
<keyword evidence="2" id="KW-1185">Reference proteome</keyword>
<gene>
    <name evidence="1" type="ORF">M421DRAFT_99624</name>
</gene>
<dbReference type="OrthoDB" id="5440at2759"/>
<dbReference type="RefSeq" id="XP_033450502.1">
    <property type="nucleotide sequence ID" value="XM_033598775.1"/>
</dbReference>
<dbReference type="EMBL" id="ML978963">
    <property type="protein sequence ID" value="KAF1930254.1"/>
    <property type="molecule type" value="Genomic_DNA"/>
</dbReference>
<dbReference type="InterPro" id="IPR009959">
    <property type="entry name" value="Cyclase_SnoaL-like"/>
</dbReference>
<evidence type="ECO:0000313" key="2">
    <source>
        <dbReference type="Proteomes" id="UP000800082"/>
    </source>
</evidence>
<dbReference type="GO" id="GO:0030638">
    <property type="term" value="P:polyketide metabolic process"/>
    <property type="evidence" value="ECO:0007669"/>
    <property type="project" value="InterPro"/>
</dbReference>
<accession>A0A6A5RT15</accession>
<evidence type="ECO:0000313" key="1">
    <source>
        <dbReference type="EMBL" id="KAF1930254.1"/>
    </source>
</evidence>
<reference evidence="1" key="1">
    <citation type="journal article" date="2020" name="Stud. Mycol.">
        <title>101 Dothideomycetes genomes: a test case for predicting lifestyles and emergence of pathogens.</title>
        <authorList>
            <person name="Haridas S."/>
            <person name="Albert R."/>
            <person name="Binder M."/>
            <person name="Bloem J."/>
            <person name="Labutti K."/>
            <person name="Salamov A."/>
            <person name="Andreopoulos B."/>
            <person name="Baker S."/>
            <person name="Barry K."/>
            <person name="Bills G."/>
            <person name="Bluhm B."/>
            <person name="Cannon C."/>
            <person name="Castanera R."/>
            <person name="Culley D."/>
            <person name="Daum C."/>
            <person name="Ezra D."/>
            <person name="Gonzalez J."/>
            <person name="Henrissat B."/>
            <person name="Kuo A."/>
            <person name="Liang C."/>
            <person name="Lipzen A."/>
            <person name="Lutzoni F."/>
            <person name="Magnuson J."/>
            <person name="Mondo S."/>
            <person name="Nolan M."/>
            <person name="Ohm R."/>
            <person name="Pangilinan J."/>
            <person name="Park H.-J."/>
            <person name="Ramirez L."/>
            <person name="Alfaro M."/>
            <person name="Sun H."/>
            <person name="Tritt A."/>
            <person name="Yoshinaga Y."/>
            <person name="Zwiers L.-H."/>
            <person name="Turgeon B."/>
            <person name="Goodwin S."/>
            <person name="Spatafora J."/>
            <person name="Crous P."/>
            <person name="Grigoriev I."/>
        </authorList>
    </citation>
    <scope>NUCLEOTIDE SEQUENCE</scope>
    <source>
        <strain evidence="1">CBS 183.55</strain>
    </source>
</reference>
<proteinExistence type="predicted"/>
<name>A0A6A5RT15_9PLEO</name>
<dbReference type="AlphaFoldDB" id="A0A6A5RT15"/>
<dbReference type="SUPFAM" id="SSF54427">
    <property type="entry name" value="NTF2-like"/>
    <property type="match status" value="1"/>
</dbReference>
<dbReference type="PANTHER" id="PTHR38436">
    <property type="entry name" value="POLYKETIDE CYCLASE SNOAL-LIKE DOMAIN"/>
    <property type="match status" value="1"/>
</dbReference>